<evidence type="ECO:0000256" key="1">
    <source>
        <dbReference type="PROSITE-ProRule" id="PRU00259"/>
    </source>
</evidence>
<sequence length="625" mass="66771">MRVSCFFSLLLQERSSPLGSAAAFLFALLFAFQKRKDDCSEVDGDSAGAASFPFIQEPERSPERIMVEEHEVVAATADGSADHWLSRANLLVPVALEKSRSANGFVLRWKSIAEKIERVPSSLSDLSSHPCFSRHALCRELLQSVVASLSETVQLSDRCLGADGVASVGKLQMQSDLDALVCKLDLNLRDCGLLVKTGVLGEAALPPATASPVADATSFNLRELLVRLQIGHAEAKHRALDGLLEAMREDEKSVMTVLGRSNISALIHMLTATSPKVREKAATAVSLLTDSGSCENLLVSEGALPSLIRLLESGSLVAREKAVISLQRLSMSADTARLIASHGGIRPLVEVCQIGDSICQSAAAGALKNLSAVAEVRQCLVDEGIIKIMINLLDCGVVSGSKDYAAECLQHLTSSNENLRRSVVSAGGIRCLIAYLDGSLPQEPAISALKNLVGSVSKDALISLGLLPCLVHVLKHGSLGAQQAAAAAICKFSSSVEAKRIVGESGCIPLIVELLEAKTDGAREVAAQAIASLMILPHNCRDVKKNDKSVPNLVQLLNPNPQNTAKKYSVSCLLILSSSKRLKKMMISYGAIGYLKKLSDMDVPGAKKLLERLERRCLRGLFTRK</sequence>
<dbReference type="AlphaFoldDB" id="A0A8J5FVL1"/>
<accession>A0A8J5FVL1</accession>
<gene>
    <name evidence="3" type="ORF">ZIOFF_042902</name>
</gene>
<feature type="domain" description="DUF7032" evidence="2">
    <location>
        <begin position="87"/>
        <end position="199"/>
    </location>
</feature>
<proteinExistence type="predicted"/>
<comment type="caution">
    <text evidence="3">The sequence shown here is derived from an EMBL/GenBank/DDBJ whole genome shotgun (WGS) entry which is preliminary data.</text>
</comment>
<evidence type="ECO:0000313" key="4">
    <source>
        <dbReference type="Proteomes" id="UP000734854"/>
    </source>
</evidence>
<reference evidence="3 4" key="1">
    <citation type="submission" date="2020-08" db="EMBL/GenBank/DDBJ databases">
        <title>Plant Genome Project.</title>
        <authorList>
            <person name="Zhang R.-G."/>
        </authorList>
    </citation>
    <scope>NUCLEOTIDE SEQUENCE [LARGE SCALE GENOMIC DNA]</scope>
    <source>
        <tissue evidence="3">Rhizome</tissue>
    </source>
</reference>
<protein>
    <recommendedName>
        <fullName evidence="2">DUF7032 domain-containing protein</fullName>
    </recommendedName>
</protein>
<feature type="repeat" description="ARM" evidence="1">
    <location>
        <begin position="302"/>
        <end position="344"/>
    </location>
</feature>
<dbReference type="PANTHER" id="PTHR46043">
    <property type="entry name" value="ARM REPEAT SUPERFAMILY PROTEIN"/>
    <property type="match status" value="1"/>
</dbReference>
<dbReference type="PROSITE" id="PS50176">
    <property type="entry name" value="ARM_REPEAT"/>
    <property type="match status" value="1"/>
</dbReference>
<dbReference type="Pfam" id="PF23005">
    <property type="entry name" value="DUF7032"/>
    <property type="match status" value="1"/>
</dbReference>
<organism evidence="3 4">
    <name type="scientific">Zingiber officinale</name>
    <name type="common">Ginger</name>
    <name type="synonym">Amomum zingiber</name>
    <dbReference type="NCBI Taxonomy" id="94328"/>
    <lineage>
        <taxon>Eukaryota</taxon>
        <taxon>Viridiplantae</taxon>
        <taxon>Streptophyta</taxon>
        <taxon>Embryophyta</taxon>
        <taxon>Tracheophyta</taxon>
        <taxon>Spermatophyta</taxon>
        <taxon>Magnoliopsida</taxon>
        <taxon>Liliopsida</taxon>
        <taxon>Zingiberales</taxon>
        <taxon>Zingiberaceae</taxon>
        <taxon>Zingiber</taxon>
    </lineage>
</organism>
<evidence type="ECO:0000259" key="2">
    <source>
        <dbReference type="Pfam" id="PF23005"/>
    </source>
</evidence>
<dbReference type="EMBL" id="JACMSC010000012">
    <property type="protein sequence ID" value="KAG6495111.1"/>
    <property type="molecule type" value="Genomic_DNA"/>
</dbReference>
<keyword evidence="4" id="KW-1185">Reference proteome</keyword>
<dbReference type="InterPro" id="IPR000225">
    <property type="entry name" value="Armadillo"/>
</dbReference>
<dbReference type="InterPro" id="IPR054296">
    <property type="entry name" value="DUF7032"/>
</dbReference>
<dbReference type="OrthoDB" id="409644at2759"/>
<dbReference type="SMART" id="SM00185">
    <property type="entry name" value="ARM"/>
    <property type="match status" value="8"/>
</dbReference>
<dbReference type="Pfam" id="PF00514">
    <property type="entry name" value="Arm"/>
    <property type="match status" value="2"/>
</dbReference>
<dbReference type="Proteomes" id="UP000734854">
    <property type="component" value="Unassembled WGS sequence"/>
</dbReference>
<dbReference type="PANTHER" id="PTHR46043:SF9">
    <property type="entry name" value="ARM REPEAT SUPERFAMILY PROTEIN"/>
    <property type="match status" value="1"/>
</dbReference>
<evidence type="ECO:0000313" key="3">
    <source>
        <dbReference type="EMBL" id="KAG6495111.1"/>
    </source>
</evidence>
<name>A0A8J5FVL1_ZINOF</name>